<evidence type="ECO:0000313" key="1">
    <source>
        <dbReference type="EMBL" id="GAB57771.1"/>
    </source>
</evidence>
<dbReference type="AlphaFoldDB" id="I1DUP3"/>
<protein>
    <submittedName>
        <fullName evidence="1">Uncharacterized protein</fullName>
    </submittedName>
</protein>
<dbReference type="Proteomes" id="UP000004374">
    <property type="component" value="Unassembled WGS sequence"/>
</dbReference>
<dbReference type="EMBL" id="BAFK01000003">
    <property type="protein sequence ID" value="GAB57771.1"/>
    <property type="molecule type" value="Genomic_DNA"/>
</dbReference>
<keyword evidence="2" id="KW-1185">Reference proteome</keyword>
<comment type="caution">
    <text evidence="1">The sequence shown here is derived from an EMBL/GenBank/DDBJ whole genome shotgun (WGS) entry which is preliminary data.</text>
</comment>
<accession>I1DUP3</accession>
<name>I1DUP3_9GAMM</name>
<organism evidence="1 2">
    <name type="scientific">Rheinheimera nanhaiensis E407-8</name>
    <dbReference type="NCBI Taxonomy" id="562729"/>
    <lineage>
        <taxon>Bacteria</taxon>
        <taxon>Pseudomonadati</taxon>
        <taxon>Pseudomonadota</taxon>
        <taxon>Gammaproteobacteria</taxon>
        <taxon>Chromatiales</taxon>
        <taxon>Chromatiaceae</taxon>
        <taxon>Rheinheimera</taxon>
    </lineage>
</organism>
<proteinExistence type="predicted"/>
<gene>
    <name evidence="1" type="ORF">RNAN_0740</name>
</gene>
<sequence length="48" mass="5386">MAQLKTSANRRALRVADNVIMQSCCFVHNSLAATVSLWLKFYNLSTVI</sequence>
<evidence type="ECO:0000313" key="2">
    <source>
        <dbReference type="Proteomes" id="UP000004374"/>
    </source>
</evidence>
<reference evidence="1 2" key="1">
    <citation type="journal article" date="2012" name="J. Bacteriol.">
        <title>Genome Sequence of the Protease-Producing Bacterium Rheinheimera nanhaiensis E407-8T, Isolated from Deep-Sea Sediment of the South China Sea.</title>
        <authorList>
            <person name="Zhang X.-Y."/>
            <person name="Zhang Y.-J."/>
            <person name="Qin Q.-L."/>
            <person name="Xie B.-B."/>
            <person name="Chen X.-L."/>
            <person name="Zhou B.-C."/>
            <person name="Zhang Y.-Z."/>
        </authorList>
    </citation>
    <scope>NUCLEOTIDE SEQUENCE [LARGE SCALE GENOMIC DNA]</scope>
    <source>
        <strain evidence="1 2">E407-8</strain>
    </source>
</reference>
<dbReference type="STRING" id="562729.RNAN_0740"/>